<dbReference type="InParanoid" id="A0A251URV7"/>
<dbReference type="Gramene" id="mRNA:HanXRQr2_Chr05g0232901">
    <property type="protein sequence ID" value="CDS:HanXRQr2_Chr05g0232901.1"/>
    <property type="gene ID" value="HanXRQr2_Chr05g0232901"/>
</dbReference>
<keyword evidence="3" id="KW-1185">Reference proteome</keyword>
<dbReference type="EMBL" id="CM007894">
    <property type="protein sequence ID" value="OTG25809.1"/>
    <property type="molecule type" value="Genomic_DNA"/>
</dbReference>
<evidence type="ECO:0000313" key="2">
    <source>
        <dbReference type="EMBL" id="OTG25809.1"/>
    </source>
</evidence>
<accession>A0A251URV7</accession>
<evidence type="ECO:0000313" key="1">
    <source>
        <dbReference type="EMBL" id="KAF5807372.1"/>
    </source>
</evidence>
<name>A0A251URV7_HELAN</name>
<protein>
    <submittedName>
        <fullName evidence="2">Uncharacterized protein</fullName>
    </submittedName>
</protein>
<reference evidence="2" key="2">
    <citation type="submission" date="2017-02" db="EMBL/GenBank/DDBJ databases">
        <title>Sunflower complete genome.</title>
        <authorList>
            <person name="Langlade N."/>
            <person name="Munos S."/>
        </authorList>
    </citation>
    <scope>NUCLEOTIDE SEQUENCE [LARGE SCALE GENOMIC DNA]</scope>
    <source>
        <tissue evidence="2">Leaves</tissue>
    </source>
</reference>
<dbReference type="EMBL" id="MNCJ02000320">
    <property type="protein sequence ID" value="KAF5807372.1"/>
    <property type="molecule type" value="Genomic_DNA"/>
</dbReference>
<evidence type="ECO:0000313" key="3">
    <source>
        <dbReference type="Proteomes" id="UP000215914"/>
    </source>
</evidence>
<dbReference type="AlphaFoldDB" id="A0A251URV7"/>
<sequence length="55" mass="6555">MYYITMQRIEKLDFVHRVLNVNTCIIAHYLYIYVKNCVPNLNTKLMVKGNHVRIG</sequence>
<dbReference type="Proteomes" id="UP000215914">
    <property type="component" value="Chromosome 5"/>
</dbReference>
<gene>
    <name evidence="2" type="ORF">HannXRQ_Chr05g0151631</name>
    <name evidence="1" type="ORF">HanXRQr2_Chr05g0232901</name>
</gene>
<reference evidence="1" key="3">
    <citation type="submission" date="2020-06" db="EMBL/GenBank/DDBJ databases">
        <title>Helianthus annuus Genome sequencing and assembly Release 2.</title>
        <authorList>
            <person name="Gouzy J."/>
            <person name="Langlade N."/>
            <person name="Munos S."/>
        </authorList>
    </citation>
    <scope>NUCLEOTIDE SEQUENCE</scope>
    <source>
        <tissue evidence="1">Leaves</tissue>
    </source>
</reference>
<organism evidence="2 3">
    <name type="scientific">Helianthus annuus</name>
    <name type="common">Common sunflower</name>
    <dbReference type="NCBI Taxonomy" id="4232"/>
    <lineage>
        <taxon>Eukaryota</taxon>
        <taxon>Viridiplantae</taxon>
        <taxon>Streptophyta</taxon>
        <taxon>Embryophyta</taxon>
        <taxon>Tracheophyta</taxon>
        <taxon>Spermatophyta</taxon>
        <taxon>Magnoliopsida</taxon>
        <taxon>eudicotyledons</taxon>
        <taxon>Gunneridae</taxon>
        <taxon>Pentapetalae</taxon>
        <taxon>asterids</taxon>
        <taxon>campanulids</taxon>
        <taxon>Asterales</taxon>
        <taxon>Asteraceae</taxon>
        <taxon>Asteroideae</taxon>
        <taxon>Heliantheae alliance</taxon>
        <taxon>Heliantheae</taxon>
        <taxon>Helianthus</taxon>
    </lineage>
</organism>
<reference evidence="1 3" key="1">
    <citation type="journal article" date="2017" name="Nature">
        <title>The sunflower genome provides insights into oil metabolism, flowering and Asterid evolution.</title>
        <authorList>
            <person name="Badouin H."/>
            <person name="Gouzy J."/>
            <person name="Grassa C.J."/>
            <person name="Murat F."/>
            <person name="Staton S.E."/>
            <person name="Cottret L."/>
            <person name="Lelandais-Briere C."/>
            <person name="Owens G.L."/>
            <person name="Carrere S."/>
            <person name="Mayjonade B."/>
            <person name="Legrand L."/>
            <person name="Gill N."/>
            <person name="Kane N.C."/>
            <person name="Bowers J.E."/>
            <person name="Hubner S."/>
            <person name="Bellec A."/>
            <person name="Berard A."/>
            <person name="Berges H."/>
            <person name="Blanchet N."/>
            <person name="Boniface M.C."/>
            <person name="Brunel D."/>
            <person name="Catrice O."/>
            <person name="Chaidir N."/>
            <person name="Claudel C."/>
            <person name="Donnadieu C."/>
            <person name="Faraut T."/>
            <person name="Fievet G."/>
            <person name="Helmstetter N."/>
            <person name="King M."/>
            <person name="Knapp S.J."/>
            <person name="Lai Z."/>
            <person name="Le Paslier M.C."/>
            <person name="Lippi Y."/>
            <person name="Lorenzon L."/>
            <person name="Mandel J.R."/>
            <person name="Marage G."/>
            <person name="Marchand G."/>
            <person name="Marquand E."/>
            <person name="Bret-Mestries E."/>
            <person name="Morien E."/>
            <person name="Nambeesan S."/>
            <person name="Nguyen T."/>
            <person name="Pegot-Espagnet P."/>
            <person name="Pouilly N."/>
            <person name="Raftis F."/>
            <person name="Sallet E."/>
            <person name="Schiex T."/>
            <person name="Thomas J."/>
            <person name="Vandecasteele C."/>
            <person name="Vares D."/>
            <person name="Vear F."/>
            <person name="Vautrin S."/>
            <person name="Crespi M."/>
            <person name="Mangin B."/>
            <person name="Burke J.M."/>
            <person name="Salse J."/>
            <person name="Munos S."/>
            <person name="Vincourt P."/>
            <person name="Rieseberg L.H."/>
            <person name="Langlade N.B."/>
        </authorList>
    </citation>
    <scope>NUCLEOTIDE SEQUENCE [LARGE SCALE GENOMIC DNA]</scope>
    <source>
        <strain evidence="3">cv. SF193</strain>
        <tissue evidence="1">Leaves</tissue>
    </source>
</reference>
<proteinExistence type="predicted"/>